<feature type="compositionally biased region" description="Basic and acidic residues" evidence="1">
    <location>
        <begin position="1"/>
        <end position="31"/>
    </location>
</feature>
<proteinExistence type="predicted"/>
<protein>
    <submittedName>
        <fullName evidence="3">Uncharacterized protein</fullName>
    </submittedName>
</protein>
<dbReference type="Proteomes" id="UP001254813">
    <property type="component" value="Unassembled WGS sequence"/>
</dbReference>
<reference evidence="3 4" key="1">
    <citation type="submission" date="2022-06" db="EMBL/GenBank/DDBJ databases">
        <title>Halogeometricum sp. a new haloarchaeum isolate from saline soil.</title>
        <authorList>
            <person name="Strakova D."/>
            <person name="Galisteo C."/>
            <person name="Sanchez-Porro C."/>
            <person name="Ventosa A."/>
        </authorList>
    </citation>
    <scope>NUCLEOTIDE SEQUENCE [LARGE SCALE GENOMIC DNA]</scope>
    <source>
        <strain evidence="4">S3BR25-2</strain>
    </source>
</reference>
<evidence type="ECO:0000256" key="2">
    <source>
        <dbReference type="SAM" id="Phobius"/>
    </source>
</evidence>
<dbReference type="RefSeq" id="WP_310926543.1">
    <property type="nucleotide sequence ID" value="NZ_JAMQOQ010000001.1"/>
</dbReference>
<keyword evidence="2" id="KW-1133">Transmembrane helix</keyword>
<feature type="transmembrane region" description="Helical" evidence="2">
    <location>
        <begin position="70"/>
        <end position="88"/>
    </location>
</feature>
<organism evidence="3 4">
    <name type="scientific">Halogeometricum luteum</name>
    <dbReference type="NCBI Taxonomy" id="2950537"/>
    <lineage>
        <taxon>Archaea</taxon>
        <taxon>Methanobacteriati</taxon>
        <taxon>Methanobacteriota</taxon>
        <taxon>Stenosarchaea group</taxon>
        <taxon>Halobacteria</taxon>
        <taxon>Halobacteriales</taxon>
        <taxon>Haloferacaceae</taxon>
        <taxon>Halogeometricum</taxon>
    </lineage>
</organism>
<sequence length="132" mass="13443">MSDAPTDDRTREEERVANESDDAARADDVGEARTAGGTTVRDGTTDPEPDGDADGDGAARTGGRDGDHTGLLWFSAAGAVALGLLWIIDVTGWFGLTWAVLGSTTTLALAVVAAVGAVLFWYGGESNSAATA</sequence>
<feature type="region of interest" description="Disordered" evidence="1">
    <location>
        <begin position="1"/>
        <end position="62"/>
    </location>
</feature>
<dbReference type="EMBL" id="JAMQOQ010000001">
    <property type="protein sequence ID" value="MDS0292698.1"/>
    <property type="molecule type" value="Genomic_DNA"/>
</dbReference>
<comment type="caution">
    <text evidence="3">The sequence shown here is derived from an EMBL/GenBank/DDBJ whole genome shotgun (WGS) entry which is preliminary data.</text>
</comment>
<gene>
    <name evidence="3" type="ORF">NDI79_00780</name>
</gene>
<keyword evidence="2" id="KW-0812">Transmembrane</keyword>
<feature type="transmembrane region" description="Helical" evidence="2">
    <location>
        <begin position="100"/>
        <end position="122"/>
    </location>
</feature>
<name>A0ABU2FVY3_9EURY</name>
<feature type="compositionally biased region" description="Acidic residues" evidence="1">
    <location>
        <begin position="45"/>
        <end position="55"/>
    </location>
</feature>
<evidence type="ECO:0000256" key="1">
    <source>
        <dbReference type="SAM" id="MobiDB-lite"/>
    </source>
</evidence>
<evidence type="ECO:0000313" key="4">
    <source>
        <dbReference type="Proteomes" id="UP001254813"/>
    </source>
</evidence>
<keyword evidence="4" id="KW-1185">Reference proteome</keyword>
<keyword evidence="2" id="KW-0472">Membrane</keyword>
<evidence type="ECO:0000313" key="3">
    <source>
        <dbReference type="EMBL" id="MDS0292698.1"/>
    </source>
</evidence>
<accession>A0ABU2FVY3</accession>